<comment type="caution">
    <text evidence="2">The sequence shown here is derived from an EMBL/GenBank/DDBJ whole genome shotgun (WGS) entry which is preliminary data.</text>
</comment>
<dbReference type="Proteomes" id="UP000023152">
    <property type="component" value="Unassembled WGS sequence"/>
</dbReference>
<evidence type="ECO:0000313" key="2">
    <source>
        <dbReference type="EMBL" id="ETO25998.1"/>
    </source>
</evidence>
<sequence length="161" mass="18562">HANRVVHFLTHEKDLEAARSEALGRQRIVCLFFFLFFNLIKNRLPAKKTEEKPKAKPSKKEKNEDEEEHTASDNKSDDDTNTKLRFFFWKKKKKETGAKKEKEDSSKKPKEKEKEKEKTDGLLKTANEGDDTWLDAFTPEDKDATGTGDDGGKYTFAAFDD</sequence>
<feature type="region of interest" description="Disordered" evidence="1">
    <location>
        <begin position="46"/>
        <end position="80"/>
    </location>
</feature>
<evidence type="ECO:0000256" key="1">
    <source>
        <dbReference type="SAM" id="MobiDB-lite"/>
    </source>
</evidence>
<feature type="non-terminal residue" evidence="2">
    <location>
        <position position="1"/>
    </location>
</feature>
<name>X6NJA8_RETFI</name>
<feature type="compositionally biased region" description="Basic and acidic residues" evidence="1">
    <location>
        <begin position="47"/>
        <end position="80"/>
    </location>
</feature>
<feature type="compositionally biased region" description="Basic and acidic residues" evidence="1">
    <location>
        <begin position="95"/>
        <end position="121"/>
    </location>
</feature>
<feature type="region of interest" description="Disordered" evidence="1">
    <location>
        <begin position="92"/>
        <end position="161"/>
    </location>
</feature>
<dbReference type="EMBL" id="ASPP01008151">
    <property type="protein sequence ID" value="ETO25998.1"/>
    <property type="molecule type" value="Genomic_DNA"/>
</dbReference>
<reference evidence="2 3" key="1">
    <citation type="journal article" date="2013" name="Curr. Biol.">
        <title>The Genome of the Foraminiferan Reticulomyxa filosa.</title>
        <authorList>
            <person name="Glockner G."/>
            <person name="Hulsmann N."/>
            <person name="Schleicher M."/>
            <person name="Noegel A.A."/>
            <person name="Eichinger L."/>
            <person name="Gallinger C."/>
            <person name="Pawlowski J."/>
            <person name="Sierra R."/>
            <person name="Euteneuer U."/>
            <person name="Pillet L."/>
            <person name="Moustafa A."/>
            <person name="Platzer M."/>
            <person name="Groth M."/>
            <person name="Szafranski K."/>
            <person name="Schliwa M."/>
        </authorList>
    </citation>
    <scope>NUCLEOTIDE SEQUENCE [LARGE SCALE GENOMIC DNA]</scope>
</reference>
<organism evidence="2 3">
    <name type="scientific">Reticulomyxa filosa</name>
    <dbReference type="NCBI Taxonomy" id="46433"/>
    <lineage>
        <taxon>Eukaryota</taxon>
        <taxon>Sar</taxon>
        <taxon>Rhizaria</taxon>
        <taxon>Retaria</taxon>
        <taxon>Foraminifera</taxon>
        <taxon>Monothalamids</taxon>
        <taxon>Reticulomyxidae</taxon>
        <taxon>Reticulomyxa</taxon>
    </lineage>
</organism>
<proteinExistence type="predicted"/>
<dbReference type="AlphaFoldDB" id="X6NJA8"/>
<keyword evidence="3" id="KW-1185">Reference proteome</keyword>
<gene>
    <name evidence="2" type="ORF">RFI_11140</name>
</gene>
<accession>X6NJA8</accession>
<evidence type="ECO:0000313" key="3">
    <source>
        <dbReference type="Proteomes" id="UP000023152"/>
    </source>
</evidence>
<protein>
    <submittedName>
        <fullName evidence="2">Uncharacterized protein</fullName>
    </submittedName>
</protein>